<keyword evidence="3" id="KW-1185">Reference proteome</keyword>
<organism evidence="2 3">
    <name type="scientific">Parageobacillus thermantarcticus</name>
    <dbReference type="NCBI Taxonomy" id="186116"/>
    <lineage>
        <taxon>Bacteria</taxon>
        <taxon>Bacillati</taxon>
        <taxon>Bacillota</taxon>
        <taxon>Bacilli</taxon>
        <taxon>Bacillales</taxon>
        <taxon>Anoxybacillaceae</taxon>
        <taxon>Parageobacillus</taxon>
    </lineage>
</organism>
<dbReference type="InterPro" id="IPR006524">
    <property type="entry name" value="ArpU-like"/>
</dbReference>
<keyword evidence="1" id="KW-0175">Coiled coil</keyword>
<dbReference type="AlphaFoldDB" id="A0A1I0TSG7"/>
<protein>
    <submittedName>
        <fullName evidence="2">Phage transcriptional regulator, ArpU family</fullName>
    </submittedName>
</protein>
<proteinExistence type="predicted"/>
<dbReference type="NCBIfam" id="TIGR01637">
    <property type="entry name" value="phage_arpU"/>
    <property type="match status" value="1"/>
</dbReference>
<sequence>MNTMGILDNIITGVVRLVKYKQLSFLRDVDGEKTKEAVEAALEKYRMYMLTVPDEFLPRVTQTYSLVPPSQTNAFHSSTEDAAIKKVDFERERDEYMRKIVRAVNRLTKLQRELIVKRYMTFEEPRDCDVYNDMCISESKYYREREKAFYKIAFALGIEVYKEEAPV</sequence>
<feature type="coiled-coil region" evidence="1">
    <location>
        <begin position="86"/>
        <end position="113"/>
    </location>
</feature>
<evidence type="ECO:0000256" key="1">
    <source>
        <dbReference type="SAM" id="Coils"/>
    </source>
</evidence>
<reference evidence="3" key="1">
    <citation type="submission" date="2016-10" db="EMBL/GenBank/DDBJ databases">
        <authorList>
            <person name="Varghese N."/>
            <person name="Submissions S."/>
        </authorList>
    </citation>
    <scope>NUCLEOTIDE SEQUENCE [LARGE SCALE GENOMIC DNA]</scope>
    <source>
        <strain evidence="3">M1</strain>
    </source>
</reference>
<accession>A0A1I0TSG7</accession>
<name>A0A1I0TSG7_9BACL</name>
<gene>
    <name evidence="2" type="ORF">SAMN05192569_105513</name>
</gene>
<dbReference type="STRING" id="186116.SAMN05192569_105513"/>
<evidence type="ECO:0000313" key="2">
    <source>
        <dbReference type="EMBL" id="SFA54771.1"/>
    </source>
</evidence>
<evidence type="ECO:0000313" key="3">
    <source>
        <dbReference type="Proteomes" id="UP000198650"/>
    </source>
</evidence>
<dbReference type="EMBL" id="FOJS01000055">
    <property type="protein sequence ID" value="SFA54771.1"/>
    <property type="molecule type" value="Genomic_DNA"/>
</dbReference>
<dbReference type="Proteomes" id="UP000198650">
    <property type="component" value="Unassembled WGS sequence"/>
</dbReference>